<reference evidence="2 3" key="1">
    <citation type="journal article" date="2016" name="C (Basel)">
        <title>Selective Growth of and Electricity Production by Marine Exoelectrogenic Bacteria in Self-Aggregated Hydrogel of Microbially Reduced Graphene Oxide.</title>
        <authorList>
            <person name="Yoshida N."/>
            <person name="Goto Y."/>
            <person name="Miyata Y."/>
        </authorList>
    </citation>
    <scope>NUCLEOTIDE SEQUENCE [LARGE SCALE GENOMIC DNA]</scope>
    <source>
        <strain evidence="2 3">NIT-T3</strain>
    </source>
</reference>
<dbReference type="Gene3D" id="3.40.50.720">
    <property type="entry name" value="NAD(P)-binding Rossmann-like Domain"/>
    <property type="match status" value="1"/>
</dbReference>
<gene>
    <name evidence="2" type="ORF">DESUT3_33050</name>
</gene>
<dbReference type="InterPro" id="IPR036291">
    <property type="entry name" value="NAD(P)-bd_dom_sf"/>
</dbReference>
<dbReference type="Proteomes" id="UP001319827">
    <property type="component" value="Chromosome"/>
</dbReference>
<dbReference type="InterPro" id="IPR050259">
    <property type="entry name" value="SDR"/>
</dbReference>
<dbReference type="SUPFAM" id="SSF51735">
    <property type="entry name" value="NAD(P)-binding Rossmann-fold domains"/>
    <property type="match status" value="1"/>
</dbReference>
<dbReference type="Pfam" id="PF13561">
    <property type="entry name" value="adh_short_C2"/>
    <property type="match status" value="1"/>
</dbReference>
<evidence type="ECO:0000313" key="2">
    <source>
        <dbReference type="EMBL" id="BCR06236.1"/>
    </source>
</evidence>
<dbReference type="PROSITE" id="PS00061">
    <property type="entry name" value="ADH_SHORT"/>
    <property type="match status" value="1"/>
</dbReference>
<dbReference type="CDD" id="cd05233">
    <property type="entry name" value="SDR_c"/>
    <property type="match status" value="1"/>
</dbReference>
<evidence type="ECO:0000313" key="3">
    <source>
        <dbReference type="Proteomes" id="UP001319827"/>
    </source>
</evidence>
<name>A0ABM8HZS7_9BACT</name>
<accession>A0ABM8HZS7</accession>
<evidence type="ECO:0000256" key="1">
    <source>
        <dbReference type="ARBA" id="ARBA00006484"/>
    </source>
</evidence>
<dbReference type="PRINTS" id="PR00081">
    <property type="entry name" value="GDHRDH"/>
</dbReference>
<proteinExistence type="inferred from homology"/>
<dbReference type="PRINTS" id="PR00080">
    <property type="entry name" value="SDRFAMILY"/>
</dbReference>
<keyword evidence="3" id="KW-1185">Reference proteome</keyword>
<dbReference type="EMBL" id="AP024355">
    <property type="protein sequence ID" value="BCR06236.1"/>
    <property type="molecule type" value="Genomic_DNA"/>
</dbReference>
<reference evidence="2 3" key="2">
    <citation type="journal article" date="2021" name="Int. J. Syst. Evol. Microbiol.">
        <title>Isolation and Polyphasic Characterization of Desulfuromonas versatilis sp. Nov., an Electrogenic Bacteria Capable of Versatile Metabolism Isolated from a Graphene Oxide-Reducing Enrichment Culture.</title>
        <authorList>
            <person name="Xie L."/>
            <person name="Yoshida N."/>
            <person name="Ishii S."/>
            <person name="Meng L."/>
        </authorList>
    </citation>
    <scope>NUCLEOTIDE SEQUENCE [LARGE SCALE GENOMIC DNA]</scope>
    <source>
        <strain evidence="2 3">NIT-T3</strain>
    </source>
</reference>
<protein>
    <submittedName>
        <fullName evidence="2">Short-chain dehydrogenase</fullName>
    </submittedName>
</protein>
<dbReference type="PANTHER" id="PTHR42879">
    <property type="entry name" value="3-OXOACYL-(ACYL-CARRIER-PROTEIN) REDUCTASE"/>
    <property type="match status" value="1"/>
</dbReference>
<comment type="similarity">
    <text evidence="1">Belongs to the short-chain dehydrogenases/reductases (SDR) family.</text>
</comment>
<sequence>MNLKLEDKLAIVTGSTDGIGKAIAARLAAEGAQVVINGRNREKAERVAADLGHPGRVHAVAADLSGAEGVRGLFAAARKIAPIDILVNNFGIFEPKPFELISDEDWLRFFNLNVLSAVRCSREAMGGMRERGWGRILFISSESGINIPVEMVHYGMTKTALLAVSRGLAKTLAGTGVTVNALLPGPTWTEGVAEFVGRLAQERGIAVEQMKEDFFRSARPGSLIRRFAAPEEVANHAAYLCSPLADATTGAAHRVDGGLVDSCC</sequence>
<dbReference type="InterPro" id="IPR020904">
    <property type="entry name" value="Sc_DH/Rdtase_CS"/>
</dbReference>
<organism evidence="2 3">
    <name type="scientific">Desulfuromonas versatilis</name>
    <dbReference type="NCBI Taxonomy" id="2802975"/>
    <lineage>
        <taxon>Bacteria</taxon>
        <taxon>Pseudomonadati</taxon>
        <taxon>Thermodesulfobacteriota</taxon>
        <taxon>Desulfuromonadia</taxon>
        <taxon>Desulfuromonadales</taxon>
        <taxon>Desulfuromonadaceae</taxon>
        <taxon>Desulfuromonas</taxon>
    </lineage>
</organism>
<dbReference type="RefSeq" id="WP_221249607.1">
    <property type="nucleotide sequence ID" value="NZ_AP024355.1"/>
</dbReference>
<dbReference type="InterPro" id="IPR002347">
    <property type="entry name" value="SDR_fam"/>
</dbReference>